<dbReference type="SMART" id="SM00690">
    <property type="entry name" value="DM5"/>
    <property type="match status" value="1"/>
</dbReference>
<feature type="compositionally biased region" description="Low complexity" evidence="1">
    <location>
        <begin position="40"/>
        <end position="55"/>
    </location>
</feature>
<evidence type="ECO:0000256" key="1">
    <source>
        <dbReference type="SAM" id="MobiDB-lite"/>
    </source>
</evidence>
<proteinExistence type="predicted"/>
<sequence>YIYFQILLVVSALSANGFPTPQQQSYGLPSAGSLPGPIQSSGSSTLSSPSGASTGQGSDYGRPCNGDEIRDVLGKCVLPEVSRNIFVYAAPQVKPSSRPTPVLPKPEVHYNFVFVKTPDPTQQNDPIIVPPPSQKTLVYVLSKKQQLEAGNQLIHTPYNPQPRPEVFYVNYGEGDNPRLPGGVDLQTALSSAFAQGQNLDFQNNNFGNNQGGGNNNFGNNQGGGNNNFGNNQGGGNNNYVPNIIDGGTISGGLVSPVANSPAIDGGFFPGGIVDGGIIGGVPIGQGHGGLLHSPTFSQGGIVDGGIIGGVPLGQGHGGQIQSPTISQGGLDSGFGAGVPLPGQIQIDQGFGRPLPPQQPDTSVAISSPTISQGGILPGGFDSGFGAGIQLPGGQIQIDQGFGRPLPQQPNPSVVISNPTISQGGIGISSNQGYQNTTPNTPFPFPSPSGPPSPPLPPSRPTGTYITPN</sequence>
<feature type="chain" id="PRO_5043562099" description="DUF243 domain-containing protein" evidence="2">
    <location>
        <begin position="18"/>
        <end position="468"/>
    </location>
</feature>
<dbReference type="GO" id="GO:0062129">
    <property type="term" value="C:chitin-based extracellular matrix"/>
    <property type="evidence" value="ECO:0007669"/>
    <property type="project" value="TreeGrafter"/>
</dbReference>
<feature type="domain" description="DUF243" evidence="3">
    <location>
        <begin position="79"/>
        <end position="174"/>
    </location>
</feature>
<feature type="compositionally biased region" description="Gly residues" evidence="1">
    <location>
        <begin position="209"/>
        <end position="233"/>
    </location>
</feature>
<feature type="non-terminal residue" evidence="4">
    <location>
        <position position="1"/>
    </location>
</feature>
<feature type="compositionally biased region" description="Polar residues" evidence="1">
    <location>
        <begin position="359"/>
        <end position="372"/>
    </location>
</feature>
<protein>
    <recommendedName>
        <fullName evidence="3">DUF243 domain-containing protein</fullName>
    </recommendedName>
</protein>
<feature type="region of interest" description="Disordered" evidence="1">
    <location>
        <begin position="349"/>
        <end position="468"/>
    </location>
</feature>
<feature type="region of interest" description="Disordered" evidence="1">
    <location>
        <begin position="204"/>
        <end position="233"/>
    </location>
</feature>
<dbReference type="Proteomes" id="UP001497623">
    <property type="component" value="Unassembled WGS sequence"/>
</dbReference>
<feature type="compositionally biased region" description="Gly residues" evidence="1">
    <location>
        <begin position="375"/>
        <end position="386"/>
    </location>
</feature>
<evidence type="ECO:0000313" key="4">
    <source>
        <dbReference type="EMBL" id="CAL4248094.1"/>
    </source>
</evidence>
<dbReference type="GO" id="GO:0040003">
    <property type="term" value="P:chitin-based cuticle development"/>
    <property type="evidence" value="ECO:0007669"/>
    <property type="project" value="TreeGrafter"/>
</dbReference>
<dbReference type="Pfam" id="PF03103">
    <property type="entry name" value="DUF243"/>
    <property type="match status" value="1"/>
</dbReference>
<organism evidence="4 5">
    <name type="scientific">Meganyctiphanes norvegica</name>
    <name type="common">Northern krill</name>
    <name type="synonym">Thysanopoda norvegica</name>
    <dbReference type="NCBI Taxonomy" id="48144"/>
    <lineage>
        <taxon>Eukaryota</taxon>
        <taxon>Metazoa</taxon>
        <taxon>Ecdysozoa</taxon>
        <taxon>Arthropoda</taxon>
        <taxon>Crustacea</taxon>
        <taxon>Multicrustacea</taxon>
        <taxon>Malacostraca</taxon>
        <taxon>Eumalacostraca</taxon>
        <taxon>Eucarida</taxon>
        <taxon>Euphausiacea</taxon>
        <taxon>Euphausiidae</taxon>
        <taxon>Meganyctiphanes</taxon>
    </lineage>
</organism>
<feature type="region of interest" description="Disordered" evidence="1">
    <location>
        <begin position="24"/>
        <end position="65"/>
    </location>
</feature>
<dbReference type="GO" id="GO:0008010">
    <property type="term" value="F:structural constituent of chitin-based larval cuticle"/>
    <property type="evidence" value="ECO:0007669"/>
    <property type="project" value="TreeGrafter"/>
</dbReference>
<comment type="caution">
    <text evidence="4">The sequence shown here is derived from an EMBL/GenBank/DDBJ whole genome shotgun (WGS) entry which is preliminary data.</text>
</comment>
<keyword evidence="5" id="KW-1185">Reference proteome</keyword>
<accession>A0AAV2ST53</accession>
<feature type="compositionally biased region" description="Polar residues" evidence="1">
    <location>
        <begin position="410"/>
        <end position="419"/>
    </location>
</feature>
<dbReference type="PANTHER" id="PTHR31927:SF2">
    <property type="entry name" value="FI07246P-RELATED"/>
    <property type="match status" value="1"/>
</dbReference>
<gene>
    <name evidence="4" type="ORF">MNOR_LOCUS41375</name>
</gene>
<feature type="compositionally biased region" description="Pro residues" evidence="1">
    <location>
        <begin position="440"/>
        <end position="459"/>
    </location>
</feature>
<dbReference type="PANTHER" id="PTHR31927">
    <property type="entry name" value="FI07246P-RELATED-RELATED"/>
    <property type="match status" value="1"/>
</dbReference>
<evidence type="ECO:0000256" key="2">
    <source>
        <dbReference type="SAM" id="SignalP"/>
    </source>
</evidence>
<reference evidence="4 5" key="1">
    <citation type="submission" date="2024-05" db="EMBL/GenBank/DDBJ databases">
        <authorList>
            <person name="Wallberg A."/>
        </authorList>
    </citation>
    <scope>NUCLEOTIDE SEQUENCE [LARGE SCALE GENOMIC DNA]</scope>
</reference>
<feature type="signal peptide" evidence="2">
    <location>
        <begin position="1"/>
        <end position="17"/>
    </location>
</feature>
<dbReference type="EMBL" id="CAXKWB010150433">
    <property type="protein sequence ID" value="CAL4248094.1"/>
    <property type="molecule type" value="Genomic_DNA"/>
</dbReference>
<evidence type="ECO:0000259" key="3">
    <source>
        <dbReference type="SMART" id="SM00690"/>
    </source>
</evidence>
<keyword evidence="2" id="KW-0732">Signal</keyword>
<feature type="compositionally biased region" description="Low complexity" evidence="1">
    <location>
        <begin position="427"/>
        <end position="439"/>
    </location>
</feature>
<dbReference type="AlphaFoldDB" id="A0AAV2ST53"/>
<evidence type="ECO:0000313" key="5">
    <source>
        <dbReference type="Proteomes" id="UP001497623"/>
    </source>
</evidence>
<name>A0AAV2ST53_MEGNR</name>
<dbReference type="InterPro" id="IPR004145">
    <property type="entry name" value="DUF243"/>
</dbReference>